<proteinExistence type="predicted"/>
<gene>
    <name evidence="8" type="ORF">DWY69_11380</name>
    <name evidence="7" type="ORF">DXC51_01060</name>
</gene>
<evidence type="ECO:0000313" key="7">
    <source>
        <dbReference type="EMBL" id="RGE64953.1"/>
    </source>
</evidence>
<dbReference type="EMBL" id="QVLV01000001">
    <property type="protein sequence ID" value="RGE64953.1"/>
    <property type="molecule type" value="Genomic_DNA"/>
</dbReference>
<keyword evidence="5" id="KW-1133">Transmembrane helix</keyword>
<dbReference type="Gene3D" id="3.30.565.10">
    <property type="entry name" value="Histidine kinase-like ATPase, C-terminal domain"/>
    <property type="match status" value="1"/>
</dbReference>
<dbReference type="GO" id="GO:0016020">
    <property type="term" value="C:membrane"/>
    <property type="evidence" value="ECO:0007669"/>
    <property type="project" value="UniProtKB-SubCell"/>
</dbReference>
<keyword evidence="3" id="KW-0808">Transferase</keyword>
<evidence type="ECO:0000256" key="3">
    <source>
        <dbReference type="ARBA" id="ARBA00022679"/>
    </source>
</evidence>
<dbReference type="InterPro" id="IPR050640">
    <property type="entry name" value="Bact_2-comp_sensor_kinase"/>
</dbReference>
<dbReference type="SMART" id="SM00304">
    <property type="entry name" value="HAMP"/>
    <property type="match status" value="1"/>
</dbReference>
<dbReference type="Proteomes" id="UP000260812">
    <property type="component" value="Unassembled WGS sequence"/>
</dbReference>
<evidence type="ECO:0000313" key="9">
    <source>
        <dbReference type="Proteomes" id="UP000260812"/>
    </source>
</evidence>
<dbReference type="InterPro" id="IPR003594">
    <property type="entry name" value="HATPase_dom"/>
</dbReference>
<dbReference type="Pfam" id="PF00672">
    <property type="entry name" value="HAMP"/>
    <property type="match status" value="1"/>
</dbReference>
<dbReference type="GO" id="GO:0000155">
    <property type="term" value="F:phosphorelay sensor kinase activity"/>
    <property type="evidence" value="ECO:0007669"/>
    <property type="project" value="InterPro"/>
</dbReference>
<dbReference type="EMBL" id="QVLU01000009">
    <property type="protein sequence ID" value="RGE71641.1"/>
    <property type="molecule type" value="Genomic_DNA"/>
</dbReference>
<dbReference type="AlphaFoldDB" id="A0A3E3IXQ0"/>
<evidence type="ECO:0000256" key="4">
    <source>
        <dbReference type="ARBA" id="ARBA00022777"/>
    </source>
</evidence>
<feature type="transmembrane region" description="Helical" evidence="5">
    <location>
        <begin position="288"/>
        <end position="317"/>
    </location>
</feature>
<evidence type="ECO:0000256" key="5">
    <source>
        <dbReference type="SAM" id="Phobius"/>
    </source>
</evidence>
<sequence>MNWRKSILVRVAVLFVLLGSVTAVSMGIIAYSFAKHAIAKNMYNAHKDVVWQLSKSIDFEVQKNLAIITSLYYDENLKKIFMENNASEYEMIQMEARAVDIVRQTKNTQPLNNCNIILFDASGGVYGMVTEGTDFTWLEGKPYFSKLASSRSIIWEGGSTGIGKNNEGRFIISAIKAVKDKHGRVLYYIVAETDEKVFFDLYKGTLNLNNTICIVDEYGTIASSSIREQNGESFSEQYGVTAEQLDSGLDRKVRLNSRDYMVLKKQISGTNWWIVDMVPFKQMSEEVFWLRMVLGIFILVMIVFTVVLTLMLMLYFGRPINQLKHCMMQVTKGKFSEHMDYQRDDEIKVLAEGFNMMVEDLKIYMKDLVYQQQLLRNAELKAMQAQIRPHFLYNTLESISYLAQMGENSKIKVLAQSLIGLLRMTIGDIRSTITLEEELEGVRQYINIQNIRYGNTLRESIYAEPEIMECKILKLLLQPIVENAIIHGIAPLSASGIVMIYGKRDEDGICIEISDNGVGMEAGEVERLLSDRKREGNFSEIGIANVQDRIQTLYGKKYGLAIFSQPGCGTTVEVHLPYILSEGDEIKNEGKETEDTDC</sequence>
<evidence type="ECO:0000313" key="10">
    <source>
        <dbReference type="Proteomes" id="UP000261166"/>
    </source>
</evidence>
<evidence type="ECO:0000256" key="1">
    <source>
        <dbReference type="ARBA" id="ARBA00004370"/>
    </source>
</evidence>
<protein>
    <submittedName>
        <fullName evidence="8">Sensor histidine kinase</fullName>
    </submittedName>
</protein>
<dbReference type="InterPro" id="IPR010559">
    <property type="entry name" value="Sig_transdc_His_kin_internal"/>
</dbReference>
<feature type="domain" description="HAMP" evidence="6">
    <location>
        <begin position="314"/>
        <end position="366"/>
    </location>
</feature>
<keyword evidence="4 8" id="KW-0418">Kinase</keyword>
<name>A0A3E3IXQ0_9FIRM</name>
<reference evidence="8 10" key="1">
    <citation type="submission" date="2018-08" db="EMBL/GenBank/DDBJ databases">
        <title>A genome reference for cultivated species of the human gut microbiota.</title>
        <authorList>
            <person name="Zou Y."/>
            <person name="Xue W."/>
            <person name="Luo G."/>
        </authorList>
    </citation>
    <scope>NUCLEOTIDE SEQUENCE [LARGE SCALE GENOMIC DNA]</scope>
    <source>
        <strain evidence="8 10">AF26-4BH</strain>
        <strain evidence="7">TF05-5AC</strain>
    </source>
</reference>
<dbReference type="GeneID" id="97985507"/>
<comment type="subcellular location">
    <subcellularLocation>
        <location evidence="1">Membrane</location>
    </subcellularLocation>
</comment>
<evidence type="ECO:0000313" key="8">
    <source>
        <dbReference type="EMBL" id="RGE71641.1"/>
    </source>
</evidence>
<evidence type="ECO:0000259" key="6">
    <source>
        <dbReference type="PROSITE" id="PS50885"/>
    </source>
</evidence>
<dbReference type="PANTHER" id="PTHR34220">
    <property type="entry name" value="SENSOR HISTIDINE KINASE YPDA"/>
    <property type="match status" value="1"/>
</dbReference>
<keyword evidence="2" id="KW-0597">Phosphoprotein</keyword>
<keyword evidence="5" id="KW-0472">Membrane</keyword>
<dbReference type="Gene3D" id="6.10.340.10">
    <property type="match status" value="1"/>
</dbReference>
<dbReference type="PANTHER" id="PTHR34220:SF7">
    <property type="entry name" value="SENSOR HISTIDINE KINASE YPDA"/>
    <property type="match status" value="1"/>
</dbReference>
<dbReference type="SUPFAM" id="SSF158472">
    <property type="entry name" value="HAMP domain-like"/>
    <property type="match status" value="1"/>
</dbReference>
<dbReference type="CDD" id="cd06225">
    <property type="entry name" value="HAMP"/>
    <property type="match status" value="1"/>
</dbReference>
<keyword evidence="9" id="KW-1185">Reference proteome</keyword>
<dbReference type="PROSITE" id="PS50885">
    <property type="entry name" value="HAMP"/>
    <property type="match status" value="1"/>
</dbReference>
<evidence type="ECO:0000256" key="2">
    <source>
        <dbReference type="ARBA" id="ARBA00022553"/>
    </source>
</evidence>
<dbReference type="Pfam" id="PF02518">
    <property type="entry name" value="HATPase_c"/>
    <property type="match status" value="1"/>
</dbReference>
<dbReference type="Pfam" id="PF06580">
    <property type="entry name" value="His_kinase"/>
    <property type="match status" value="1"/>
</dbReference>
<dbReference type="RefSeq" id="WP_025488106.1">
    <property type="nucleotide sequence ID" value="NZ_JBKUNB010000013.1"/>
</dbReference>
<organism evidence="8 10">
    <name type="scientific">Eisenbergiella massiliensis</name>
    <dbReference type="NCBI Taxonomy" id="1720294"/>
    <lineage>
        <taxon>Bacteria</taxon>
        <taxon>Bacillati</taxon>
        <taxon>Bacillota</taxon>
        <taxon>Clostridia</taxon>
        <taxon>Lachnospirales</taxon>
        <taxon>Lachnospiraceae</taxon>
        <taxon>Eisenbergiella</taxon>
    </lineage>
</organism>
<keyword evidence="5" id="KW-0812">Transmembrane</keyword>
<dbReference type="InterPro" id="IPR003660">
    <property type="entry name" value="HAMP_dom"/>
</dbReference>
<dbReference type="SMART" id="SM00387">
    <property type="entry name" value="HATPase_c"/>
    <property type="match status" value="1"/>
</dbReference>
<dbReference type="OrthoDB" id="9809348at2"/>
<dbReference type="Proteomes" id="UP000261166">
    <property type="component" value="Unassembled WGS sequence"/>
</dbReference>
<dbReference type="InterPro" id="IPR036890">
    <property type="entry name" value="HATPase_C_sf"/>
</dbReference>
<accession>A0A3E3IXQ0</accession>
<dbReference type="SUPFAM" id="SSF55874">
    <property type="entry name" value="ATPase domain of HSP90 chaperone/DNA topoisomerase II/histidine kinase"/>
    <property type="match status" value="1"/>
</dbReference>
<comment type="caution">
    <text evidence="8">The sequence shown here is derived from an EMBL/GenBank/DDBJ whole genome shotgun (WGS) entry which is preliminary data.</text>
</comment>